<gene>
    <name evidence="1" type="ORF">H9630_14715</name>
</gene>
<evidence type="ECO:0000313" key="2">
    <source>
        <dbReference type="Proteomes" id="UP000658980"/>
    </source>
</evidence>
<reference evidence="1 2" key="1">
    <citation type="submission" date="2020-08" db="EMBL/GenBank/DDBJ databases">
        <title>A Genomic Blueprint of the Chicken Gut Microbiome.</title>
        <authorList>
            <person name="Gilroy R."/>
            <person name="Ravi A."/>
            <person name="Getino M."/>
            <person name="Pursley I."/>
            <person name="Horton D.L."/>
            <person name="Alikhan N.-F."/>
            <person name="Baker D."/>
            <person name="Gharbi K."/>
            <person name="Hall N."/>
            <person name="Watson M."/>
            <person name="Adriaenssens E.M."/>
            <person name="Foster-Nyarko E."/>
            <person name="Jarju S."/>
            <person name="Secka A."/>
            <person name="Antonio M."/>
            <person name="Oren A."/>
            <person name="Chaudhuri R."/>
            <person name="La Ragione R.M."/>
            <person name="Hildebrand F."/>
            <person name="Pallen M.J."/>
        </authorList>
    </citation>
    <scope>NUCLEOTIDE SEQUENCE [LARGE SCALE GENOMIC DNA]</scope>
    <source>
        <strain evidence="1 2">Sa1BUA13</strain>
    </source>
</reference>
<organism evidence="1 2">
    <name type="scientific">Planococcus wigleyi</name>
    <dbReference type="NCBI Taxonomy" id="2762216"/>
    <lineage>
        <taxon>Bacteria</taxon>
        <taxon>Bacillati</taxon>
        <taxon>Bacillota</taxon>
        <taxon>Bacilli</taxon>
        <taxon>Bacillales</taxon>
        <taxon>Caryophanaceae</taxon>
        <taxon>Planococcus</taxon>
    </lineage>
</organism>
<name>A0ABR8WGE9_9BACL</name>
<protein>
    <recommendedName>
        <fullName evidence="3">Group-specific protein</fullName>
    </recommendedName>
</protein>
<keyword evidence="2" id="KW-1185">Reference proteome</keyword>
<dbReference type="RefSeq" id="WP_191716248.1">
    <property type="nucleotide sequence ID" value="NZ_JACSPU010000005.1"/>
</dbReference>
<dbReference type="EMBL" id="JACSPU010000005">
    <property type="protein sequence ID" value="MBD8016080.1"/>
    <property type="molecule type" value="Genomic_DNA"/>
</dbReference>
<accession>A0ABR8WGE9</accession>
<sequence length="120" mass="13318">MDKVSADIRLESLKSFQSTIRKTEKAVVQMKVKGAQTVFVEKRLHALHIGLAVLETVWNGKPNSFGIEELVQARTVLAGLLPTIENQYAKSKAGSSQRTLLERRIQSLELAIMAIDDLSN</sequence>
<dbReference type="Proteomes" id="UP000658980">
    <property type="component" value="Unassembled WGS sequence"/>
</dbReference>
<proteinExistence type="predicted"/>
<evidence type="ECO:0000313" key="1">
    <source>
        <dbReference type="EMBL" id="MBD8016080.1"/>
    </source>
</evidence>
<comment type="caution">
    <text evidence="1">The sequence shown here is derived from an EMBL/GenBank/DDBJ whole genome shotgun (WGS) entry which is preliminary data.</text>
</comment>
<evidence type="ECO:0008006" key="3">
    <source>
        <dbReference type="Google" id="ProtNLM"/>
    </source>
</evidence>